<proteinExistence type="predicted"/>
<dbReference type="GO" id="GO:0071897">
    <property type="term" value="P:DNA biosynthetic process"/>
    <property type="evidence" value="ECO:0007669"/>
    <property type="project" value="UniProtKB-ARBA"/>
</dbReference>
<dbReference type="InterPro" id="IPR000477">
    <property type="entry name" value="RT_dom"/>
</dbReference>
<dbReference type="AlphaFoldDB" id="A0A0P4WAG8"/>
<protein>
    <recommendedName>
        <fullName evidence="1">Reverse transcriptase domain-containing protein</fullName>
    </recommendedName>
</protein>
<accession>A0A0P4WAG8</accession>
<dbReference type="EMBL" id="GDRN01060018">
    <property type="protein sequence ID" value="JAI65445.1"/>
    <property type="molecule type" value="Transcribed_RNA"/>
</dbReference>
<reference evidence="2" key="1">
    <citation type="submission" date="2015-09" db="EMBL/GenBank/DDBJ databases">
        <title>Scylla olivacea transcriptome.</title>
        <authorList>
            <person name="Ikhwanuddin M."/>
        </authorList>
    </citation>
    <scope>NUCLEOTIDE SEQUENCE</scope>
</reference>
<feature type="domain" description="Reverse transcriptase" evidence="1">
    <location>
        <begin position="1"/>
        <end position="116"/>
    </location>
</feature>
<dbReference type="Pfam" id="PF00078">
    <property type="entry name" value="RVT_1"/>
    <property type="match status" value="1"/>
</dbReference>
<dbReference type="EMBL" id="GDRN01060017">
    <property type="protein sequence ID" value="JAI65446.1"/>
    <property type="molecule type" value="Transcribed_RNA"/>
</dbReference>
<evidence type="ECO:0000259" key="1">
    <source>
        <dbReference type="PROSITE" id="PS50878"/>
    </source>
</evidence>
<dbReference type="InterPro" id="IPR043128">
    <property type="entry name" value="Rev_trsase/Diguanyl_cyclase"/>
</dbReference>
<dbReference type="InterPro" id="IPR043502">
    <property type="entry name" value="DNA/RNA_pol_sf"/>
</dbReference>
<dbReference type="PROSITE" id="PS50878">
    <property type="entry name" value="RT_POL"/>
    <property type="match status" value="1"/>
</dbReference>
<evidence type="ECO:0000313" key="2">
    <source>
        <dbReference type="EMBL" id="JAI65446.1"/>
    </source>
</evidence>
<dbReference type="SUPFAM" id="SSF56672">
    <property type="entry name" value="DNA/RNA polymerases"/>
    <property type="match status" value="1"/>
</dbReference>
<organism evidence="2">
    <name type="scientific">Scylla olivacea</name>
    <name type="common">Orange mud crab</name>
    <name type="synonym">Cancer olivacea</name>
    <dbReference type="NCBI Taxonomy" id="85551"/>
    <lineage>
        <taxon>Eukaryota</taxon>
        <taxon>Metazoa</taxon>
        <taxon>Ecdysozoa</taxon>
        <taxon>Arthropoda</taxon>
        <taxon>Crustacea</taxon>
        <taxon>Multicrustacea</taxon>
        <taxon>Malacostraca</taxon>
        <taxon>Eumalacostraca</taxon>
        <taxon>Eucarida</taxon>
        <taxon>Decapoda</taxon>
        <taxon>Pleocyemata</taxon>
        <taxon>Brachyura</taxon>
        <taxon>Eubrachyura</taxon>
        <taxon>Portunoidea</taxon>
        <taxon>Portunidae</taxon>
        <taxon>Portuninae</taxon>
        <taxon>Scylla</taxon>
    </lineage>
</organism>
<name>A0A0P4WAG8_SCYOL</name>
<dbReference type="Gene3D" id="3.30.70.270">
    <property type="match status" value="1"/>
</dbReference>
<sequence>MDLEKAFETANASAILFIFQGSLSRTGTFENGTPQGSILSPFLFNVLVENIASLNIRGTKILVYADDIAIISTGPSYERRAREAAEAVAMTCQELGLKINTDKTRAMHLGSRLQLP</sequence>